<dbReference type="Gene3D" id="3.80.10.10">
    <property type="entry name" value="Ribonuclease Inhibitor"/>
    <property type="match status" value="1"/>
</dbReference>
<dbReference type="InParanoid" id="L2GN24"/>
<keyword evidence="2" id="KW-1185">Reference proteome</keyword>
<proteinExistence type="predicted"/>
<evidence type="ECO:0000313" key="1">
    <source>
        <dbReference type="EMBL" id="ELA42226.1"/>
    </source>
</evidence>
<name>L2GN24_VITCO</name>
<sequence>MLYKINTEFKKYSTLDSVKDILDDLSTQKFEISILDLSLNTFVPEVFVEVAKVIKEMQNLKHIKLESIFDSLTFEEMTDVLRALSLALPQGSSLLRAAQQCCFMQFSRGVWKISGGVSFAGPKPA</sequence>
<dbReference type="EMBL" id="JH370133">
    <property type="protein sequence ID" value="ELA42226.1"/>
    <property type="molecule type" value="Genomic_DNA"/>
</dbReference>
<reference evidence="2" key="1">
    <citation type="submission" date="2011-05" db="EMBL/GenBank/DDBJ databases">
        <title>The genome sequence of Vittaforma corneae strain ATCC 50505.</title>
        <authorList>
            <consortium name="The Broad Institute Genome Sequencing Platform"/>
            <person name="Cuomo C."/>
            <person name="Didier E."/>
            <person name="Bowers L."/>
            <person name="Young S.K."/>
            <person name="Zeng Q."/>
            <person name="Gargeya S."/>
            <person name="Fitzgerald M."/>
            <person name="Haas B."/>
            <person name="Abouelleil A."/>
            <person name="Alvarado L."/>
            <person name="Arachchi H.M."/>
            <person name="Berlin A."/>
            <person name="Chapman S.B."/>
            <person name="Gearin G."/>
            <person name="Goldberg J."/>
            <person name="Griggs A."/>
            <person name="Gujja S."/>
            <person name="Hansen M."/>
            <person name="Heiman D."/>
            <person name="Howarth C."/>
            <person name="Larimer J."/>
            <person name="Lui A."/>
            <person name="MacDonald P.J.P."/>
            <person name="McCowen C."/>
            <person name="Montmayeur A."/>
            <person name="Murphy C."/>
            <person name="Neiman D."/>
            <person name="Pearson M."/>
            <person name="Priest M."/>
            <person name="Roberts A."/>
            <person name="Saif S."/>
            <person name="Shea T."/>
            <person name="Sisk P."/>
            <person name="Stolte C."/>
            <person name="Sykes S."/>
            <person name="Wortman J."/>
            <person name="Nusbaum C."/>
            <person name="Birren B."/>
        </authorList>
    </citation>
    <scope>NUCLEOTIDE SEQUENCE [LARGE SCALE GENOMIC DNA]</scope>
    <source>
        <strain evidence="2">ATCC 50505</strain>
    </source>
</reference>
<gene>
    <name evidence="1" type="ORF">VICG_00625</name>
</gene>
<dbReference type="Proteomes" id="UP000011082">
    <property type="component" value="Unassembled WGS sequence"/>
</dbReference>
<dbReference type="AlphaFoldDB" id="L2GN24"/>
<dbReference type="HOGENOM" id="CLU_1994372_0_0_1"/>
<accession>L2GN24</accession>
<evidence type="ECO:0000313" key="2">
    <source>
        <dbReference type="Proteomes" id="UP000011082"/>
    </source>
</evidence>
<organism evidence="1 2">
    <name type="scientific">Vittaforma corneae (strain ATCC 50505)</name>
    <name type="common">Microsporidian parasite</name>
    <name type="synonym">Nosema corneum</name>
    <dbReference type="NCBI Taxonomy" id="993615"/>
    <lineage>
        <taxon>Eukaryota</taxon>
        <taxon>Fungi</taxon>
        <taxon>Fungi incertae sedis</taxon>
        <taxon>Microsporidia</taxon>
        <taxon>Nosematidae</taxon>
        <taxon>Vittaforma</taxon>
    </lineage>
</organism>
<dbReference type="GeneID" id="19881342"/>
<dbReference type="VEuPathDB" id="MicrosporidiaDB:VICG_00625"/>
<protein>
    <submittedName>
        <fullName evidence="1">Uncharacterized protein</fullName>
    </submittedName>
</protein>
<dbReference type="RefSeq" id="XP_007604077.1">
    <property type="nucleotide sequence ID" value="XM_007604015.1"/>
</dbReference>
<dbReference type="InterPro" id="IPR032675">
    <property type="entry name" value="LRR_dom_sf"/>
</dbReference>